<protein>
    <submittedName>
        <fullName evidence="1">Uncharacterized protein</fullName>
    </submittedName>
</protein>
<proteinExistence type="predicted"/>
<keyword evidence="2" id="KW-1185">Reference proteome</keyword>
<name>A0AAD5VJA3_9AGAR</name>
<organism evidence="1 2">
    <name type="scientific">Leucocoprinus birnbaumii</name>
    <dbReference type="NCBI Taxonomy" id="56174"/>
    <lineage>
        <taxon>Eukaryota</taxon>
        <taxon>Fungi</taxon>
        <taxon>Dikarya</taxon>
        <taxon>Basidiomycota</taxon>
        <taxon>Agaricomycotina</taxon>
        <taxon>Agaricomycetes</taxon>
        <taxon>Agaricomycetidae</taxon>
        <taxon>Agaricales</taxon>
        <taxon>Agaricineae</taxon>
        <taxon>Agaricaceae</taxon>
        <taxon>Leucocoprinus</taxon>
    </lineage>
</organism>
<dbReference type="AlphaFoldDB" id="A0AAD5VJA3"/>
<reference evidence="1" key="1">
    <citation type="submission" date="2022-07" db="EMBL/GenBank/DDBJ databases">
        <title>Genome Sequence of Leucocoprinus birnbaumii.</title>
        <authorList>
            <person name="Buettner E."/>
        </authorList>
    </citation>
    <scope>NUCLEOTIDE SEQUENCE</scope>
    <source>
        <strain evidence="1">VT141</strain>
    </source>
</reference>
<sequence>MTDYVPFHDMIRNAFIADRPPVHPPIVRVVWFRQADYPPKDFFVPLPEDGMLKFGLNYEFKSETKYPCVPLEIYDPATFGFIAIMSGGGLEITSHEYPWLIIRTAGLSSAQCSGLQEEVRT</sequence>
<gene>
    <name evidence="1" type="ORF">NP233_g9935</name>
</gene>
<dbReference type="EMBL" id="JANIEX010000943">
    <property type="protein sequence ID" value="KAJ3561866.1"/>
    <property type="molecule type" value="Genomic_DNA"/>
</dbReference>
<comment type="caution">
    <text evidence="1">The sequence shown here is derived from an EMBL/GenBank/DDBJ whole genome shotgun (WGS) entry which is preliminary data.</text>
</comment>
<dbReference type="Proteomes" id="UP001213000">
    <property type="component" value="Unassembled WGS sequence"/>
</dbReference>
<accession>A0AAD5VJA3</accession>
<evidence type="ECO:0000313" key="1">
    <source>
        <dbReference type="EMBL" id="KAJ3561866.1"/>
    </source>
</evidence>
<evidence type="ECO:0000313" key="2">
    <source>
        <dbReference type="Proteomes" id="UP001213000"/>
    </source>
</evidence>